<accession>A0ABS4FX41</accession>
<proteinExistence type="predicted"/>
<evidence type="ECO:0000313" key="1">
    <source>
        <dbReference type="EMBL" id="MBP1907146.1"/>
    </source>
</evidence>
<gene>
    <name evidence="1" type="ORF">J2Z32_003811</name>
</gene>
<dbReference type="EMBL" id="JAGGKG010000022">
    <property type="protein sequence ID" value="MBP1907146.1"/>
    <property type="molecule type" value="Genomic_DNA"/>
</dbReference>
<sequence length="36" mass="4008">MLDLIMIGTLACAILLCYLFLTWCGRLTGEAEEDQS</sequence>
<evidence type="ECO:0000313" key="2">
    <source>
        <dbReference type="Proteomes" id="UP001519272"/>
    </source>
</evidence>
<reference evidence="1 2" key="1">
    <citation type="submission" date="2021-03" db="EMBL/GenBank/DDBJ databases">
        <title>Genomic Encyclopedia of Type Strains, Phase IV (KMG-IV): sequencing the most valuable type-strain genomes for metagenomic binning, comparative biology and taxonomic classification.</title>
        <authorList>
            <person name="Goeker M."/>
        </authorList>
    </citation>
    <scope>NUCLEOTIDE SEQUENCE [LARGE SCALE GENOMIC DNA]</scope>
    <source>
        <strain evidence="1 2">DSM 14349</strain>
    </source>
</reference>
<comment type="caution">
    <text evidence="1">The sequence shown here is derived from an EMBL/GenBank/DDBJ whole genome shotgun (WGS) entry which is preliminary data.</text>
</comment>
<keyword evidence="2" id="KW-1185">Reference proteome</keyword>
<protein>
    <submittedName>
        <fullName evidence="1">Glycopeptide antibiotics resistance protein</fullName>
    </submittedName>
</protein>
<organism evidence="1 2">
    <name type="scientific">Paenibacillus turicensis</name>
    <dbReference type="NCBI Taxonomy" id="160487"/>
    <lineage>
        <taxon>Bacteria</taxon>
        <taxon>Bacillati</taxon>
        <taxon>Bacillota</taxon>
        <taxon>Bacilli</taxon>
        <taxon>Bacillales</taxon>
        <taxon>Paenibacillaceae</taxon>
        <taxon>Paenibacillus</taxon>
    </lineage>
</organism>
<name>A0ABS4FX41_9BACL</name>
<dbReference type="Proteomes" id="UP001519272">
    <property type="component" value="Unassembled WGS sequence"/>
</dbReference>